<protein>
    <submittedName>
        <fullName evidence="1">DUF2922 domain-containing protein</fullName>
    </submittedName>
</protein>
<dbReference type="Pfam" id="PF11148">
    <property type="entry name" value="DUF2922"/>
    <property type="match status" value="1"/>
</dbReference>
<proteinExistence type="predicted"/>
<sequence length="70" mass="7477">MAKTLQLEFANAAGKTMLLSVDEPTETLTGVEVTQAMNAIIASSLFFVDGSPVTTIHGAQIVERQVQELI</sequence>
<keyword evidence="2" id="KW-1185">Reference proteome</keyword>
<name>A0ABV8UY28_9BACL</name>
<gene>
    <name evidence="1" type="ORF">ACFO0S_14290</name>
</gene>
<reference evidence="2" key="1">
    <citation type="journal article" date="2019" name="Int. J. Syst. Evol. Microbiol.">
        <title>The Global Catalogue of Microorganisms (GCM) 10K type strain sequencing project: providing services to taxonomists for standard genome sequencing and annotation.</title>
        <authorList>
            <consortium name="The Broad Institute Genomics Platform"/>
            <consortium name="The Broad Institute Genome Sequencing Center for Infectious Disease"/>
            <person name="Wu L."/>
            <person name="Ma J."/>
        </authorList>
    </citation>
    <scope>NUCLEOTIDE SEQUENCE [LARGE SCALE GENOMIC DNA]</scope>
    <source>
        <strain evidence="2">CCUG 50353</strain>
    </source>
</reference>
<evidence type="ECO:0000313" key="2">
    <source>
        <dbReference type="Proteomes" id="UP001595733"/>
    </source>
</evidence>
<evidence type="ECO:0000313" key="1">
    <source>
        <dbReference type="EMBL" id="MFC4356226.1"/>
    </source>
</evidence>
<comment type="caution">
    <text evidence="1">The sequence shown here is derived from an EMBL/GenBank/DDBJ whole genome shotgun (WGS) entry which is preliminary data.</text>
</comment>
<dbReference type="InterPro" id="IPR021321">
    <property type="entry name" value="DUF2922"/>
</dbReference>
<dbReference type="Proteomes" id="UP001595733">
    <property type="component" value="Unassembled WGS sequence"/>
</dbReference>
<dbReference type="EMBL" id="JBHSEF010000026">
    <property type="protein sequence ID" value="MFC4356226.1"/>
    <property type="molecule type" value="Genomic_DNA"/>
</dbReference>
<dbReference type="RefSeq" id="WP_378142770.1">
    <property type="nucleotide sequence ID" value="NZ_JBHSEF010000026.1"/>
</dbReference>
<organism evidence="1 2">
    <name type="scientific">Chryseomicrobium palamuruense</name>
    <dbReference type="NCBI Taxonomy" id="682973"/>
    <lineage>
        <taxon>Bacteria</taxon>
        <taxon>Bacillati</taxon>
        <taxon>Bacillota</taxon>
        <taxon>Bacilli</taxon>
        <taxon>Bacillales</taxon>
        <taxon>Caryophanaceae</taxon>
        <taxon>Chryseomicrobium</taxon>
    </lineage>
</organism>
<accession>A0ABV8UY28</accession>